<dbReference type="EMBL" id="KQ977279">
    <property type="protein sequence ID" value="KYN04216.1"/>
    <property type="molecule type" value="Genomic_DNA"/>
</dbReference>
<evidence type="ECO:0000313" key="2">
    <source>
        <dbReference type="EMBL" id="KYN04216.1"/>
    </source>
</evidence>
<reference evidence="2 3" key="1">
    <citation type="submission" date="2016-03" db="EMBL/GenBank/DDBJ databases">
        <title>Cyphomyrmex costatus WGS genome.</title>
        <authorList>
            <person name="Nygaard S."/>
            <person name="Hu H."/>
            <person name="Boomsma J."/>
            <person name="Zhang G."/>
        </authorList>
    </citation>
    <scope>NUCLEOTIDE SEQUENCE [LARGE SCALE GENOMIC DNA]</scope>
    <source>
        <strain evidence="2">MS0001</strain>
        <tissue evidence="2">Whole body</tissue>
    </source>
</reference>
<protein>
    <submittedName>
        <fullName evidence="2">Uncharacterized protein</fullName>
    </submittedName>
</protein>
<feature type="compositionally biased region" description="Basic residues" evidence="1">
    <location>
        <begin position="75"/>
        <end position="88"/>
    </location>
</feature>
<sequence length="142" mass="15842">TTRAAVAYFRGDAPVKYSRIKRRQRPGVNRDELDEWEPSPAPECIRERKISTGSRLQPECRGVSAARENPERVRERRRGRGGSRGPHRPIHETLMNVRGGSSGFNGVARFDLPKVDSGKSGETSGACLPTGRDHRMMMEEVG</sequence>
<dbReference type="AlphaFoldDB" id="A0A195CU48"/>
<feature type="region of interest" description="Disordered" evidence="1">
    <location>
        <begin position="49"/>
        <end position="103"/>
    </location>
</feature>
<evidence type="ECO:0000313" key="3">
    <source>
        <dbReference type="Proteomes" id="UP000078542"/>
    </source>
</evidence>
<accession>A0A195CU48</accession>
<proteinExistence type="predicted"/>
<gene>
    <name evidence="2" type="ORF">ALC62_04982</name>
</gene>
<name>A0A195CU48_9HYME</name>
<organism evidence="2 3">
    <name type="scientific">Cyphomyrmex costatus</name>
    <dbReference type="NCBI Taxonomy" id="456900"/>
    <lineage>
        <taxon>Eukaryota</taxon>
        <taxon>Metazoa</taxon>
        <taxon>Ecdysozoa</taxon>
        <taxon>Arthropoda</taxon>
        <taxon>Hexapoda</taxon>
        <taxon>Insecta</taxon>
        <taxon>Pterygota</taxon>
        <taxon>Neoptera</taxon>
        <taxon>Endopterygota</taxon>
        <taxon>Hymenoptera</taxon>
        <taxon>Apocrita</taxon>
        <taxon>Aculeata</taxon>
        <taxon>Formicoidea</taxon>
        <taxon>Formicidae</taxon>
        <taxon>Myrmicinae</taxon>
        <taxon>Cyphomyrmex</taxon>
    </lineage>
</organism>
<dbReference type="Proteomes" id="UP000078542">
    <property type="component" value="Unassembled WGS sequence"/>
</dbReference>
<keyword evidence="3" id="KW-1185">Reference proteome</keyword>
<evidence type="ECO:0000256" key="1">
    <source>
        <dbReference type="SAM" id="MobiDB-lite"/>
    </source>
</evidence>
<feature type="non-terminal residue" evidence="2">
    <location>
        <position position="1"/>
    </location>
</feature>